<dbReference type="InParanoid" id="A0A0G4EH30"/>
<feature type="region of interest" description="Disordered" evidence="1">
    <location>
        <begin position="125"/>
        <end position="202"/>
    </location>
</feature>
<feature type="compositionally biased region" description="Basic and acidic residues" evidence="1">
    <location>
        <begin position="125"/>
        <end position="137"/>
    </location>
</feature>
<gene>
    <name evidence="2" type="ORF">Vbra_7347</name>
</gene>
<evidence type="ECO:0000256" key="1">
    <source>
        <dbReference type="SAM" id="MobiDB-lite"/>
    </source>
</evidence>
<accession>A0A0G4EH30</accession>
<protein>
    <submittedName>
        <fullName evidence="2">Uncharacterized protein</fullName>
    </submittedName>
</protein>
<keyword evidence="3" id="KW-1185">Reference proteome</keyword>
<dbReference type="VEuPathDB" id="CryptoDB:Vbra_7347"/>
<evidence type="ECO:0000313" key="2">
    <source>
        <dbReference type="EMBL" id="CEL94674.1"/>
    </source>
</evidence>
<name>A0A0G4EH30_VITBC</name>
<sequence>MICRTAIGRWRGEPQREPHCTDPPCRPSASFVRCLQEGPYRHTDKGGSKEAFQHLQEAYEGFTKYSFPQAPLYFDPADLNSKRFLFTAAEWDEIQRDLAECRERYRVAAEHNRRCEEALRREREERERAARESDHETATQSRHGQPSPPPRHHQPCPPPRTSPCRPSYRPRRWRRRTRPHRQRSRTHTVTQRRTNTDVARSE</sequence>
<feature type="compositionally biased region" description="Basic residues" evidence="1">
    <location>
        <begin position="168"/>
        <end position="186"/>
    </location>
</feature>
<feature type="compositionally biased region" description="Polar residues" evidence="1">
    <location>
        <begin position="189"/>
        <end position="202"/>
    </location>
</feature>
<dbReference type="EMBL" id="CDMY01000225">
    <property type="protein sequence ID" value="CEL94674.1"/>
    <property type="molecule type" value="Genomic_DNA"/>
</dbReference>
<dbReference type="AlphaFoldDB" id="A0A0G4EH30"/>
<reference evidence="2 3" key="1">
    <citation type="submission" date="2014-11" db="EMBL/GenBank/DDBJ databases">
        <authorList>
            <person name="Zhu J."/>
            <person name="Qi W."/>
            <person name="Song R."/>
        </authorList>
    </citation>
    <scope>NUCLEOTIDE SEQUENCE [LARGE SCALE GENOMIC DNA]</scope>
</reference>
<evidence type="ECO:0000313" key="3">
    <source>
        <dbReference type="Proteomes" id="UP000041254"/>
    </source>
</evidence>
<dbReference type="Proteomes" id="UP000041254">
    <property type="component" value="Unassembled WGS sequence"/>
</dbReference>
<organism evidence="2 3">
    <name type="scientific">Vitrella brassicaformis (strain CCMP3155)</name>
    <dbReference type="NCBI Taxonomy" id="1169540"/>
    <lineage>
        <taxon>Eukaryota</taxon>
        <taxon>Sar</taxon>
        <taxon>Alveolata</taxon>
        <taxon>Colpodellida</taxon>
        <taxon>Vitrellaceae</taxon>
        <taxon>Vitrella</taxon>
    </lineage>
</organism>
<proteinExistence type="predicted"/>